<feature type="region of interest" description="Disordered" evidence="4">
    <location>
        <begin position="678"/>
        <end position="710"/>
    </location>
</feature>
<feature type="coiled-coil region" evidence="3">
    <location>
        <begin position="256"/>
        <end position="283"/>
    </location>
</feature>
<gene>
    <name evidence="7" type="ORF">FD20_GL001798</name>
</gene>
<sequence>MYQKSPLATTKANPYPQRKVVTDMAIFHMSFSNISAGKGRSAIASASYRSGEKLFDQKEGRSYFYEREVLPETFILTPKNAPAWASNREKLWNEVEKKDRRANSRYAKEFNVALPVELSEDEQQALLTKYVQENFVDKGMVADVAIHRDHWDNPHAHVMLTNRPFNPDGTWGIKSKKQYILDKNGNKTYTGTSKYPKSRKILMIDWDKKEKITEWRHNWAVSVNQVLAQKNIPERISEKSFIEQGIAGTPTQHEGINSKRHERKEFNQQVKNYRKAKASYKNNQEKVINRGHLDSLSKHFSFNEKRVVKELSHELKTYISLESLDDKRCMLFNWKNSSLIKHAVGEEVTKQLLTINQQESSLKKADELLNKVVDRTTKKLYPELNFEQTTQAERRELIKETDNEQTVFKGSELTERLMNIRDDLLTQQLLTFTKRPYVGFKLLMQQEKEAKIDLKYTLMIHSDNLESLEHVDQGLLEKYSPAEQQKITRAVKDLRTIMAVKQVIQTQYHEVLKRAFPNGDLDDLSLVRQEQAYTAVMYYDPALKPCKVETMEQWQENPPKVFSTQEHQLGLAYLSGQLSLDQLENHNLQRVLKHDGTKQIFLGECKADPTIKTSQIEKIQKQLTEQQAKDDQYRKENIGHYQPLNYKPVSPSYYLKTAFSDAIMGTLYARDEDYQRQKQARSLKDTEWEMTKKQRQHQTRNRHDDGGMHL</sequence>
<feature type="compositionally biased region" description="Basic and acidic residues" evidence="4">
    <location>
        <begin position="678"/>
        <end position="692"/>
    </location>
</feature>
<protein>
    <submittedName>
        <fullName evidence="7">Nicking enzyme TraA protein</fullName>
    </submittedName>
</protein>
<evidence type="ECO:0000256" key="3">
    <source>
        <dbReference type="SAM" id="Coils"/>
    </source>
</evidence>
<dbReference type="Pfam" id="PF18208">
    <property type="entry name" value="NES_C_h"/>
    <property type="match status" value="1"/>
</dbReference>
<dbReference type="STRING" id="1423812.FD20_GL001798"/>
<dbReference type="EMBL" id="AZEG01000043">
    <property type="protein sequence ID" value="KRL33926.1"/>
    <property type="molecule type" value="Genomic_DNA"/>
</dbReference>
<feature type="domain" description="Nicking enzyme C-terminal middle helical" evidence="6">
    <location>
        <begin position="299"/>
        <end position="407"/>
    </location>
</feature>
<dbReference type="Pfam" id="PF03389">
    <property type="entry name" value="MobA_MobL"/>
    <property type="match status" value="1"/>
</dbReference>
<feature type="compositionally biased region" description="Basic and acidic residues" evidence="4">
    <location>
        <begin position="701"/>
        <end position="710"/>
    </location>
</feature>
<feature type="domain" description="MobA/MobL protein" evidence="5">
    <location>
        <begin position="40"/>
        <end position="264"/>
    </location>
</feature>
<dbReference type="InterPro" id="IPR005053">
    <property type="entry name" value="MobA_MobL"/>
</dbReference>
<keyword evidence="2" id="KW-0184">Conjugation</keyword>
<proteinExistence type="inferred from homology"/>
<evidence type="ECO:0000259" key="5">
    <source>
        <dbReference type="Pfam" id="PF03389"/>
    </source>
</evidence>
<evidence type="ECO:0000256" key="2">
    <source>
        <dbReference type="ARBA" id="ARBA00022971"/>
    </source>
</evidence>
<dbReference type="NCBIfam" id="NF041496">
    <property type="entry name" value="MobQ"/>
    <property type="match status" value="1"/>
</dbReference>
<evidence type="ECO:0000313" key="8">
    <source>
        <dbReference type="Proteomes" id="UP000051155"/>
    </source>
</evidence>
<dbReference type="AlphaFoldDB" id="A0A0R1PN32"/>
<dbReference type="PATRIC" id="fig|1423812.3.peg.1914"/>
<evidence type="ECO:0000313" key="7">
    <source>
        <dbReference type="EMBL" id="KRL33926.1"/>
    </source>
</evidence>
<evidence type="ECO:0000256" key="1">
    <source>
        <dbReference type="ARBA" id="ARBA00010873"/>
    </source>
</evidence>
<comment type="caution">
    <text evidence="7">The sequence shown here is derived from an EMBL/GenBank/DDBJ whole genome shotgun (WGS) entry which is preliminary data.</text>
</comment>
<evidence type="ECO:0000256" key="4">
    <source>
        <dbReference type="SAM" id="MobiDB-lite"/>
    </source>
</evidence>
<comment type="similarity">
    <text evidence="1">Belongs to the MobA/MobL family.</text>
</comment>
<dbReference type="Proteomes" id="UP000051155">
    <property type="component" value="Unassembled WGS sequence"/>
</dbReference>
<dbReference type="Gene3D" id="3.30.930.30">
    <property type="match status" value="1"/>
</dbReference>
<evidence type="ECO:0000259" key="6">
    <source>
        <dbReference type="Pfam" id="PF18208"/>
    </source>
</evidence>
<keyword evidence="3" id="KW-0175">Coiled coil</keyword>
<organism evidence="7 8">
    <name type="scientific">Liquorilactobacillus uvarum DSM 19971</name>
    <dbReference type="NCBI Taxonomy" id="1423812"/>
    <lineage>
        <taxon>Bacteria</taxon>
        <taxon>Bacillati</taxon>
        <taxon>Bacillota</taxon>
        <taxon>Bacilli</taxon>
        <taxon>Lactobacillales</taxon>
        <taxon>Lactobacillaceae</taxon>
        <taxon>Liquorilactobacillus</taxon>
    </lineage>
</organism>
<dbReference type="InterPro" id="IPR040834">
    <property type="entry name" value="NES_C_h"/>
</dbReference>
<keyword evidence="8" id="KW-1185">Reference proteome</keyword>
<name>A0A0R1PN32_9LACO</name>
<reference evidence="7 8" key="1">
    <citation type="journal article" date="2015" name="Genome Announc.">
        <title>Expanding the biotechnology potential of lactobacilli through comparative genomics of 213 strains and associated genera.</title>
        <authorList>
            <person name="Sun Z."/>
            <person name="Harris H.M."/>
            <person name="McCann A."/>
            <person name="Guo C."/>
            <person name="Argimon S."/>
            <person name="Zhang W."/>
            <person name="Yang X."/>
            <person name="Jeffery I.B."/>
            <person name="Cooney J.C."/>
            <person name="Kagawa T.F."/>
            <person name="Liu W."/>
            <person name="Song Y."/>
            <person name="Salvetti E."/>
            <person name="Wrobel A."/>
            <person name="Rasinkangas P."/>
            <person name="Parkhill J."/>
            <person name="Rea M.C."/>
            <person name="O'Sullivan O."/>
            <person name="Ritari J."/>
            <person name="Douillard F.P."/>
            <person name="Paul Ross R."/>
            <person name="Yang R."/>
            <person name="Briner A.E."/>
            <person name="Felis G.E."/>
            <person name="de Vos W.M."/>
            <person name="Barrangou R."/>
            <person name="Klaenhammer T.R."/>
            <person name="Caufield P.W."/>
            <person name="Cui Y."/>
            <person name="Zhang H."/>
            <person name="O'Toole P.W."/>
        </authorList>
    </citation>
    <scope>NUCLEOTIDE SEQUENCE [LARGE SCALE GENOMIC DNA]</scope>
    <source>
        <strain evidence="7 8">DSM 19971</strain>
    </source>
</reference>
<accession>A0A0R1PN32</accession>